<dbReference type="HOGENOM" id="CLU_1433647_0_0_5"/>
<dbReference type="EMBL" id="CP006644">
    <property type="protein sequence ID" value="AHE55638.1"/>
    <property type="molecule type" value="Genomic_DNA"/>
</dbReference>
<dbReference type="STRING" id="1123269.NX02_19895"/>
<evidence type="ECO:0008006" key="3">
    <source>
        <dbReference type="Google" id="ProtNLM"/>
    </source>
</evidence>
<dbReference type="KEGG" id="ssan:NX02_19895"/>
<protein>
    <recommendedName>
        <fullName evidence="3">Tetratrico peptide repeat group 5 domain-containing protein</fullName>
    </recommendedName>
</protein>
<keyword evidence="2" id="KW-1185">Reference proteome</keyword>
<dbReference type="PATRIC" id="fig|1123269.5.peg.3891"/>
<evidence type="ECO:0000313" key="2">
    <source>
        <dbReference type="Proteomes" id="UP000018851"/>
    </source>
</evidence>
<reference evidence="1 2" key="1">
    <citation type="submission" date="2013-07" db="EMBL/GenBank/DDBJ databases">
        <title>Completed genome of Sphingomonas sanxanigenens NX02.</title>
        <authorList>
            <person name="Ma T."/>
            <person name="Huang H."/>
            <person name="Wu M."/>
            <person name="Li X."/>
            <person name="Li G."/>
        </authorList>
    </citation>
    <scope>NUCLEOTIDE SEQUENCE [LARGE SCALE GENOMIC DNA]</scope>
    <source>
        <strain evidence="1 2">NX02</strain>
    </source>
</reference>
<name>W0AH71_9SPHN</name>
<dbReference type="Gene3D" id="1.25.40.10">
    <property type="entry name" value="Tetratricopeptide repeat domain"/>
    <property type="match status" value="1"/>
</dbReference>
<organism evidence="1 2">
    <name type="scientific">Sphingomonas sanxanigenens DSM 19645 = NX02</name>
    <dbReference type="NCBI Taxonomy" id="1123269"/>
    <lineage>
        <taxon>Bacteria</taxon>
        <taxon>Pseudomonadati</taxon>
        <taxon>Pseudomonadota</taxon>
        <taxon>Alphaproteobacteria</taxon>
        <taxon>Sphingomonadales</taxon>
        <taxon>Sphingomonadaceae</taxon>
        <taxon>Sphingomonas</taxon>
    </lineage>
</organism>
<evidence type="ECO:0000313" key="1">
    <source>
        <dbReference type="EMBL" id="AHE55638.1"/>
    </source>
</evidence>
<dbReference type="InterPro" id="IPR011990">
    <property type="entry name" value="TPR-like_helical_dom_sf"/>
</dbReference>
<dbReference type="AlphaFoldDB" id="W0AH71"/>
<gene>
    <name evidence="1" type="ORF">NX02_19895</name>
</gene>
<proteinExistence type="predicted"/>
<dbReference type="Proteomes" id="UP000018851">
    <property type="component" value="Chromosome"/>
</dbReference>
<dbReference type="SUPFAM" id="SSF48452">
    <property type="entry name" value="TPR-like"/>
    <property type="match status" value="1"/>
</dbReference>
<dbReference type="eggNOG" id="COG0457">
    <property type="taxonomic scope" value="Bacteria"/>
</dbReference>
<sequence length="189" mass="20295">MTQDNRPPLCSDDAISRLVALATASDTDGIDEADRLIRLHPADPRLHFLKGSLLAAQREYAAGEAAMSYAVLIAPDYHIARFQLGLLQLSSGKGDAAAATLDPLRDLPTDNPFQPLSDGLVRLANDDLPGAIERLEAGIALNDALPLINRDMQMLIDESRAALAGSDPADAMSATQQLLRSFASRQTRH</sequence>
<accession>W0AH71</accession>